<sequence>MYATEIILSLSTLGLAVAVWHCRKSSAPLREEAAKKAEAERVAKAREEAAGREKDRRNNQQKELFEDLSAAINDPEFVFSRPRQYGEIHSGNHRYRWPVLHKFILKVARLEDQTEQLQRLRKQVDALSEINRQNHKLMTDIQKALQLGQPLEL</sequence>
<dbReference type="Proteomes" id="UP001224657">
    <property type="component" value="Segment"/>
</dbReference>
<feature type="coiled-coil region" evidence="1">
    <location>
        <begin position="100"/>
        <end position="130"/>
    </location>
</feature>
<feature type="region of interest" description="Disordered" evidence="2">
    <location>
        <begin position="43"/>
        <end position="62"/>
    </location>
</feature>
<dbReference type="EMBL" id="OQ716796">
    <property type="protein sequence ID" value="WGH15438.1"/>
    <property type="molecule type" value="Genomic_DNA"/>
</dbReference>
<evidence type="ECO:0000256" key="2">
    <source>
        <dbReference type="SAM" id="MobiDB-lite"/>
    </source>
</evidence>
<name>A0AAF0JZU3_9CAUD</name>
<evidence type="ECO:0000313" key="4">
    <source>
        <dbReference type="Proteomes" id="UP001224657"/>
    </source>
</evidence>
<keyword evidence="4" id="KW-1185">Reference proteome</keyword>
<accession>A0AAF0JZU3</accession>
<evidence type="ECO:0000256" key="1">
    <source>
        <dbReference type="SAM" id="Coils"/>
    </source>
</evidence>
<protein>
    <submittedName>
        <fullName evidence="3">Uncharacterized protein</fullName>
    </submittedName>
</protein>
<keyword evidence="1" id="KW-0175">Coiled coil</keyword>
<proteinExistence type="predicted"/>
<reference evidence="3" key="1">
    <citation type="submission" date="2023-03" db="EMBL/GenBank/DDBJ databases">
        <authorList>
            <person name="Cao G."/>
            <person name="Liao Y."/>
        </authorList>
    </citation>
    <scope>NUCLEOTIDE SEQUENCE</scope>
    <source>
        <strain evidence="3">PSA6</strain>
    </source>
</reference>
<evidence type="ECO:0000313" key="3">
    <source>
        <dbReference type="EMBL" id="WGH15438.1"/>
    </source>
</evidence>
<organism evidence="3 4">
    <name type="scientific">Pseudomonas phage PSA6</name>
    <dbReference type="NCBI Taxonomy" id="3038281"/>
    <lineage>
        <taxon>Viruses</taxon>
        <taxon>Duplodnaviria</taxon>
        <taxon>Heunggongvirae</taxon>
        <taxon>Uroviricota</taxon>
        <taxon>Caudoviricetes</taxon>
        <taxon>Autographivirales</taxon>
        <taxon>Autotranscriptaviridae</taxon>
        <taxon>Studiervirinae</taxon>
        <taxon>Phutvirus</taxon>
        <taxon>Phutvirus PSA6</taxon>
    </lineage>
</organism>